<dbReference type="AlphaFoldDB" id="A7APB3"/>
<dbReference type="GeneID" id="5480217"/>
<dbReference type="InterPro" id="IPR000587">
    <property type="entry name" value="Creatinase_N"/>
</dbReference>
<gene>
    <name evidence="10" type="ORF">BBOV_III008370</name>
</gene>
<dbReference type="Pfam" id="PF16189">
    <property type="entry name" value="Creatinase_N_2"/>
    <property type="match status" value="1"/>
</dbReference>
<dbReference type="SUPFAM" id="SSF53092">
    <property type="entry name" value="Creatinase/prolidase N-terminal domain"/>
    <property type="match status" value="1"/>
</dbReference>
<dbReference type="PROSITE" id="PS00491">
    <property type="entry name" value="PROLINE_PEPTIDASE"/>
    <property type="match status" value="1"/>
</dbReference>
<dbReference type="InterPro" id="IPR000994">
    <property type="entry name" value="Pept_M24"/>
</dbReference>
<feature type="domain" description="Creatinase N-terminal" evidence="8">
    <location>
        <begin position="10"/>
        <end position="130"/>
    </location>
</feature>
<dbReference type="GO" id="GO:0005737">
    <property type="term" value="C:cytoplasm"/>
    <property type="evidence" value="ECO:0007669"/>
    <property type="project" value="UniProtKB-ARBA"/>
</dbReference>
<feature type="domain" description="Peptidase M24 C-terminal" evidence="9">
    <location>
        <begin position="555"/>
        <end position="622"/>
    </location>
</feature>
<dbReference type="KEGG" id="bbo:BBOV_III008370"/>
<comment type="caution">
    <text evidence="10">The sequence shown here is derived from an EMBL/GenBank/DDBJ whole genome shotgun (WGS) entry which is preliminary data.</text>
</comment>
<dbReference type="InterPro" id="IPR029149">
    <property type="entry name" value="Creatin/AminoP/Spt16_N"/>
</dbReference>
<dbReference type="InterPro" id="IPR032416">
    <property type="entry name" value="Peptidase_M24_C"/>
</dbReference>
<dbReference type="Proteomes" id="UP000002173">
    <property type="component" value="Chromosome 3"/>
</dbReference>
<dbReference type="EMBL" id="AAXT01000001">
    <property type="protein sequence ID" value="EDO08397.1"/>
    <property type="molecule type" value="Genomic_DNA"/>
</dbReference>
<dbReference type="InterPro" id="IPR033740">
    <property type="entry name" value="Pept_M24B"/>
</dbReference>
<dbReference type="GO" id="GO:0070006">
    <property type="term" value="F:metalloaminopeptidase activity"/>
    <property type="evidence" value="ECO:0007669"/>
    <property type="project" value="InterPro"/>
</dbReference>
<dbReference type="InterPro" id="IPR001131">
    <property type="entry name" value="Peptidase_M24B_aminopep-P_CS"/>
</dbReference>
<sequence length="624" mass="70288">MADNLTPTHKLMKALVTHNLDALIIDHDDPHATEIPHEAFGGLEFVSKFTGSWGQALVSTEGAWLWTDSRYYIQAARELQQPWELMPYGMKDVPDLPTFIKTKGYKKIGIDAHTTPQKVLEHYESVADTAFFVELYKNPIYEIWDSRPTLPVDHIFIHPEKYTGMSTIAKLTEIRGALKKEKADAVVFSVLDEIAYVLNLRGSDCDTSPLFYSYLVVGEIDAVLFIDERKVPDSVRDELASWGVQIMPYEELFLFLRHLPQKMTKKNDVKTYTLWASHSASVAICDSFMSGDSKLIQKRLIQKPTPACWMKAIKNKVELEGMTEAHIQDAIALAEFFAKVENMKQDGTLFTADELILGSMSSQCRADMPDNRGISFHPISSIGSNCAVVHYRATEEIKAKIEPKIYLLDSGGQYPGGTTDVTRTIHFGTPSDEEKEAYTQVLKGHLALGHAIFPEHTSGATLDILARQYLWASGRNYYHGTGHGVGSYLNVHEGPMSISLLTKPRMGDYKVIYLEPGMVLSNEPGFYKEGHYGIRIENMIYVKPVEGDFSKDKTEFLTFETLTLVPYCKELMNIAMLSQQEIDWINQYHARIADILLPRMEALSPTKYADAIKYIKAAAEPISV</sequence>
<dbReference type="OMA" id="LTHFRYT"/>
<name>A7APB3_BABBO</name>
<dbReference type="SUPFAM" id="SSF55920">
    <property type="entry name" value="Creatinase/aminopeptidase"/>
    <property type="match status" value="1"/>
</dbReference>
<proteinExistence type="inferred from homology"/>
<dbReference type="Gene3D" id="3.40.350.10">
    <property type="entry name" value="Creatinase/prolidase N-terminal domain"/>
    <property type="match status" value="2"/>
</dbReference>
<evidence type="ECO:0000259" key="9">
    <source>
        <dbReference type="Pfam" id="PF16188"/>
    </source>
</evidence>
<evidence type="ECO:0000256" key="5">
    <source>
        <dbReference type="ARBA" id="ARBA00023211"/>
    </source>
</evidence>
<dbReference type="InParanoid" id="A7APB3"/>
<reference evidence="10 11" key="1">
    <citation type="journal article" date="2007" name="PLoS Pathog.">
        <title>Genome sequence of Babesia bovis and comparative analysis of apicomplexan hemoprotozoa.</title>
        <authorList>
            <person name="Brayton K.A."/>
            <person name="Lau A.O.T."/>
            <person name="Herndon D.R."/>
            <person name="Hannick L."/>
            <person name="Kappmeyer L.S."/>
            <person name="Berens S.J."/>
            <person name="Bidwell S.L."/>
            <person name="Brown W.C."/>
            <person name="Crabtree J."/>
            <person name="Fadrosh D."/>
            <person name="Feldblum T."/>
            <person name="Forberger H.A."/>
            <person name="Haas B.J."/>
            <person name="Howell J.M."/>
            <person name="Khouri H."/>
            <person name="Koo H."/>
            <person name="Mann D.J."/>
            <person name="Norimine J."/>
            <person name="Paulsen I.T."/>
            <person name="Radune D."/>
            <person name="Ren Q."/>
            <person name="Smith R.K. Jr."/>
            <person name="Suarez C.E."/>
            <person name="White O."/>
            <person name="Wortman J.R."/>
            <person name="Knowles D.P. Jr."/>
            <person name="McElwain T.F."/>
            <person name="Nene V.M."/>
        </authorList>
    </citation>
    <scope>NUCLEOTIDE SEQUENCE [LARGE SCALE GENOMIC DNA]</scope>
    <source>
        <strain evidence="10">T2Bo</strain>
    </source>
</reference>
<keyword evidence="5" id="KW-0464">Manganese</keyword>
<dbReference type="CDD" id="cd01085">
    <property type="entry name" value="APP"/>
    <property type="match status" value="1"/>
</dbReference>
<protein>
    <submittedName>
        <fullName evidence="10">Metallopeptidase M24 family protein</fullName>
    </submittedName>
</protein>
<dbReference type="STRING" id="5865.A7APB3"/>
<dbReference type="PANTHER" id="PTHR43763">
    <property type="entry name" value="XAA-PRO AMINOPEPTIDASE 1"/>
    <property type="match status" value="1"/>
</dbReference>
<dbReference type="Pfam" id="PF16188">
    <property type="entry name" value="Peptidase_M24_C"/>
    <property type="match status" value="1"/>
</dbReference>
<dbReference type="FunFam" id="3.90.230.10:FF:000007">
    <property type="entry name" value="Xaa-Pro aminopeptidase P"/>
    <property type="match status" value="1"/>
</dbReference>
<dbReference type="InterPro" id="IPR036005">
    <property type="entry name" value="Creatinase/aminopeptidase-like"/>
</dbReference>
<dbReference type="GO" id="GO:0046872">
    <property type="term" value="F:metal ion binding"/>
    <property type="evidence" value="ECO:0007669"/>
    <property type="project" value="UniProtKB-KW"/>
</dbReference>
<dbReference type="FunCoup" id="A7APB3">
    <property type="interactions" value="35"/>
</dbReference>
<feature type="domain" description="Peptidase M24" evidence="7">
    <location>
        <begin position="320"/>
        <end position="543"/>
    </location>
</feature>
<evidence type="ECO:0000256" key="3">
    <source>
        <dbReference type="ARBA" id="ARBA00022723"/>
    </source>
</evidence>
<dbReference type="Pfam" id="PF00557">
    <property type="entry name" value="Peptidase_M24"/>
    <property type="match status" value="1"/>
</dbReference>
<evidence type="ECO:0000256" key="2">
    <source>
        <dbReference type="ARBA" id="ARBA00008766"/>
    </source>
</evidence>
<comment type="cofactor">
    <cofactor evidence="1">
        <name>Mn(2+)</name>
        <dbReference type="ChEBI" id="CHEBI:29035"/>
    </cofactor>
</comment>
<keyword evidence="11" id="KW-1185">Reference proteome</keyword>
<dbReference type="PANTHER" id="PTHR43763:SF6">
    <property type="entry name" value="XAA-PRO AMINOPEPTIDASE 1"/>
    <property type="match status" value="1"/>
</dbReference>
<evidence type="ECO:0000313" key="10">
    <source>
        <dbReference type="EMBL" id="EDO08397.1"/>
    </source>
</evidence>
<evidence type="ECO:0000313" key="11">
    <source>
        <dbReference type="Proteomes" id="UP000002173"/>
    </source>
</evidence>
<keyword evidence="3 6" id="KW-0479">Metal-binding</keyword>
<evidence type="ECO:0000256" key="4">
    <source>
        <dbReference type="ARBA" id="ARBA00022801"/>
    </source>
</evidence>
<dbReference type="Pfam" id="PF01321">
    <property type="entry name" value="Creatinase_N"/>
    <property type="match status" value="1"/>
</dbReference>
<dbReference type="InterPro" id="IPR050422">
    <property type="entry name" value="X-Pro_aminopeptidase_P"/>
</dbReference>
<comment type="similarity">
    <text evidence="2 6">Belongs to the peptidase M24B family.</text>
</comment>
<evidence type="ECO:0000259" key="7">
    <source>
        <dbReference type="Pfam" id="PF00557"/>
    </source>
</evidence>
<keyword evidence="4" id="KW-0378">Hydrolase</keyword>
<dbReference type="eggNOG" id="KOG2413">
    <property type="taxonomic scope" value="Eukaryota"/>
</dbReference>
<dbReference type="Gene3D" id="3.90.230.10">
    <property type="entry name" value="Creatinase/methionine aminopeptidase superfamily"/>
    <property type="match status" value="1"/>
</dbReference>
<evidence type="ECO:0000259" key="8">
    <source>
        <dbReference type="Pfam" id="PF01321"/>
    </source>
</evidence>
<accession>A7APB3</accession>
<evidence type="ECO:0000256" key="1">
    <source>
        <dbReference type="ARBA" id="ARBA00001936"/>
    </source>
</evidence>
<dbReference type="VEuPathDB" id="PiroplasmaDB:BBOV_III008370"/>
<evidence type="ECO:0000256" key="6">
    <source>
        <dbReference type="RuleBase" id="RU000590"/>
    </source>
</evidence>
<organism evidence="10 11">
    <name type="scientific">Babesia bovis</name>
    <dbReference type="NCBI Taxonomy" id="5865"/>
    <lineage>
        <taxon>Eukaryota</taxon>
        <taxon>Sar</taxon>
        <taxon>Alveolata</taxon>
        <taxon>Apicomplexa</taxon>
        <taxon>Aconoidasida</taxon>
        <taxon>Piroplasmida</taxon>
        <taxon>Babesiidae</taxon>
        <taxon>Babesia</taxon>
    </lineage>
</organism>